<reference evidence="2" key="1">
    <citation type="submission" date="2020-08" db="EMBL/GenBank/DDBJ databases">
        <title>Genome sequencing and assembly of the red palm weevil Rhynchophorus ferrugineus.</title>
        <authorList>
            <person name="Dias G.B."/>
            <person name="Bergman C.M."/>
            <person name="Manee M."/>
        </authorList>
    </citation>
    <scope>NUCLEOTIDE SEQUENCE</scope>
    <source>
        <strain evidence="2">AA-2017</strain>
        <tissue evidence="2">Whole larva</tissue>
    </source>
</reference>
<dbReference type="AlphaFoldDB" id="A0A834IYN1"/>
<comment type="caution">
    <text evidence="2">The sequence shown here is derived from an EMBL/GenBank/DDBJ whole genome shotgun (WGS) entry which is preliminary data.</text>
</comment>
<sequence>MVALLTLDIKIAFNPPWSGIVRELRRMNVSGYLVDIVQSYISSRYVAAEAVGRIRTWSGVLHGSVPTLWNVLCNQVLRIDYADNLPIVVRAARKAALEFRLDLAADAVSEKCRNKGSPWRHKRPRHLVGQGYEDDHAYPKIAGQDRRIQKENAGNHAPVDNFIRGANLDSWSEIQTPRLSDNPRLGFGNTKGLTGKDPRKTGVSIEMAGSMLRIQRMGEKVIPEKDRQGADGRLLIMRGSRHTLTYSVCVPGMDPAKKGD</sequence>
<name>A0A834IYN1_RHYFE</name>
<dbReference type="Proteomes" id="UP000625711">
    <property type="component" value="Unassembled WGS sequence"/>
</dbReference>
<evidence type="ECO:0000256" key="1">
    <source>
        <dbReference type="SAM" id="MobiDB-lite"/>
    </source>
</evidence>
<evidence type="ECO:0000313" key="3">
    <source>
        <dbReference type="Proteomes" id="UP000625711"/>
    </source>
</evidence>
<accession>A0A834IYN1</accession>
<dbReference type="OrthoDB" id="6770102at2759"/>
<keyword evidence="3" id="KW-1185">Reference proteome</keyword>
<dbReference type="EMBL" id="JAACXV010000002">
    <property type="protein sequence ID" value="KAF7287932.1"/>
    <property type="molecule type" value="Genomic_DNA"/>
</dbReference>
<feature type="region of interest" description="Disordered" evidence="1">
    <location>
        <begin position="179"/>
        <end position="201"/>
    </location>
</feature>
<gene>
    <name evidence="2" type="ORF">GWI33_000274</name>
</gene>
<protein>
    <submittedName>
        <fullName evidence="2">Uncharacterized protein</fullName>
    </submittedName>
</protein>
<organism evidence="2 3">
    <name type="scientific">Rhynchophorus ferrugineus</name>
    <name type="common">Red palm weevil</name>
    <name type="synonym">Curculio ferrugineus</name>
    <dbReference type="NCBI Taxonomy" id="354439"/>
    <lineage>
        <taxon>Eukaryota</taxon>
        <taxon>Metazoa</taxon>
        <taxon>Ecdysozoa</taxon>
        <taxon>Arthropoda</taxon>
        <taxon>Hexapoda</taxon>
        <taxon>Insecta</taxon>
        <taxon>Pterygota</taxon>
        <taxon>Neoptera</taxon>
        <taxon>Endopterygota</taxon>
        <taxon>Coleoptera</taxon>
        <taxon>Polyphaga</taxon>
        <taxon>Cucujiformia</taxon>
        <taxon>Curculionidae</taxon>
        <taxon>Dryophthorinae</taxon>
        <taxon>Rhynchophorus</taxon>
    </lineage>
</organism>
<proteinExistence type="predicted"/>
<evidence type="ECO:0000313" key="2">
    <source>
        <dbReference type="EMBL" id="KAF7287932.1"/>
    </source>
</evidence>